<evidence type="ECO:0000313" key="2">
    <source>
        <dbReference type="Proteomes" id="UP001165960"/>
    </source>
</evidence>
<name>A0ACC2TRE7_9FUNG</name>
<comment type="caution">
    <text evidence="1">The sequence shown here is derived from an EMBL/GenBank/DDBJ whole genome shotgun (WGS) entry which is preliminary data.</text>
</comment>
<accession>A0ACC2TRE7</accession>
<proteinExistence type="predicted"/>
<organism evidence="1 2">
    <name type="scientific">Entomophthora muscae</name>
    <dbReference type="NCBI Taxonomy" id="34485"/>
    <lineage>
        <taxon>Eukaryota</taxon>
        <taxon>Fungi</taxon>
        <taxon>Fungi incertae sedis</taxon>
        <taxon>Zoopagomycota</taxon>
        <taxon>Entomophthoromycotina</taxon>
        <taxon>Entomophthoromycetes</taxon>
        <taxon>Entomophthorales</taxon>
        <taxon>Entomophthoraceae</taxon>
        <taxon>Entomophthora</taxon>
    </lineage>
</organism>
<sequence length="223" mass="25216">MTVKLMLSWMLLVLNCFGLEDSVEITRDMASDVDSKRRLLLGRGLMWTGEGNFTKFHLNHAEYIYSAKDEPCIFITNRPNFNSACWKVASIDYHITPAYPISKPSRCCKWKPCTVSSDEAMLQKAISEVWTPSAEKNKDIPLKFSRLLPEMPPPSLEFSYPAPAGASRQLFIKFILLKLNMKVRLNSDHLVPSKPASHSTHLYFPLNLPTSIDALIGLTSKPQ</sequence>
<dbReference type="EMBL" id="QTSX02002222">
    <property type="protein sequence ID" value="KAJ9077086.1"/>
    <property type="molecule type" value="Genomic_DNA"/>
</dbReference>
<dbReference type="Proteomes" id="UP001165960">
    <property type="component" value="Unassembled WGS sequence"/>
</dbReference>
<protein>
    <submittedName>
        <fullName evidence="1">Uncharacterized protein</fullName>
    </submittedName>
</protein>
<keyword evidence="2" id="KW-1185">Reference proteome</keyword>
<evidence type="ECO:0000313" key="1">
    <source>
        <dbReference type="EMBL" id="KAJ9077086.1"/>
    </source>
</evidence>
<gene>
    <name evidence="1" type="ORF">DSO57_1020067</name>
</gene>
<reference evidence="1" key="1">
    <citation type="submission" date="2022-04" db="EMBL/GenBank/DDBJ databases">
        <title>Genome of the entomopathogenic fungus Entomophthora muscae.</title>
        <authorList>
            <person name="Elya C."/>
            <person name="Lovett B.R."/>
            <person name="Lee E."/>
            <person name="Macias A.M."/>
            <person name="Hajek A.E."/>
            <person name="De Bivort B.L."/>
            <person name="Kasson M.T."/>
            <person name="De Fine Licht H.H."/>
            <person name="Stajich J.E."/>
        </authorList>
    </citation>
    <scope>NUCLEOTIDE SEQUENCE</scope>
    <source>
        <strain evidence="1">Berkeley</strain>
    </source>
</reference>